<reference evidence="1 2" key="1">
    <citation type="journal article" date="2006" name="PLoS Genet.">
        <title>Comparative genomics of emerging human ehrlichiosis agents.</title>
        <authorList>
            <person name="Dunning Hotopp J.C."/>
            <person name="Lin M."/>
            <person name="Madupu R."/>
            <person name="Crabtree J."/>
            <person name="Angiuoli S.V."/>
            <person name="Eisen J.A."/>
            <person name="Seshadri R."/>
            <person name="Ren Q."/>
            <person name="Wu M."/>
            <person name="Utterback T.R."/>
            <person name="Smith S."/>
            <person name="Lewis M."/>
            <person name="Khouri H."/>
            <person name="Zhang C."/>
            <person name="Niu H."/>
            <person name="Lin Q."/>
            <person name="Ohashi N."/>
            <person name="Zhi N."/>
            <person name="Nelson W."/>
            <person name="Brinkac L.M."/>
            <person name="Dodson R.J."/>
            <person name="Rosovitz M.J."/>
            <person name="Sundaram J."/>
            <person name="Daugherty S.C."/>
            <person name="Davidsen T."/>
            <person name="Durkin A.S."/>
            <person name="Gwinn M."/>
            <person name="Haft D.H."/>
            <person name="Selengut J.D."/>
            <person name="Sullivan S.A."/>
            <person name="Zafar N."/>
            <person name="Zhou L."/>
            <person name="Benahmed F."/>
            <person name="Forberger H."/>
            <person name="Halpin R."/>
            <person name="Mulligan S."/>
            <person name="Robinson J."/>
            <person name="White O."/>
            <person name="Rikihisa Y."/>
            <person name="Tettelin H."/>
        </authorList>
    </citation>
    <scope>NUCLEOTIDE SEQUENCE [LARGE SCALE GENOMIC DNA]</scope>
    <source>
        <strain evidence="2">ATCC CRL-10679 / Arkansas</strain>
    </source>
</reference>
<dbReference type="EMBL" id="CP000236">
    <property type="protein sequence ID" value="ABD44811.1"/>
    <property type="molecule type" value="Genomic_DNA"/>
</dbReference>
<name>Q2GGX8_EHRCR</name>
<dbReference type="Proteomes" id="UP000008320">
    <property type="component" value="Chromosome"/>
</dbReference>
<gene>
    <name evidence="1" type="ordered locus">ECH_0489</name>
</gene>
<proteinExistence type="predicted"/>
<dbReference type="HOGENOM" id="CLU_619269_0_0_5"/>
<dbReference type="OrthoDB" id="7163260at2"/>
<keyword evidence="2" id="KW-1185">Reference proteome</keyword>
<dbReference type="AlphaFoldDB" id="Q2GGX8"/>
<evidence type="ECO:0000313" key="1">
    <source>
        <dbReference type="EMBL" id="ABD44811.1"/>
    </source>
</evidence>
<dbReference type="KEGG" id="ech:ECH_0489"/>
<protein>
    <submittedName>
        <fullName evidence="1">Uncharacterized protein</fullName>
    </submittedName>
</protein>
<evidence type="ECO:0000313" key="2">
    <source>
        <dbReference type="Proteomes" id="UP000008320"/>
    </source>
</evidence>
<dbReference type="RefSeq" id="WP_006009904.1">
    <property type="nucleotide sequence ID" value="NC_007799.1"/>
</dbReference>
<organism evidence="1 2">
    <name type="scientific">Ehrlichia chaffeensis (strain ATCC CRL-10679 / Arkansas)</name>
    <dbReference type="NCBI Taxonomy" id="205920"/>
    <lineage>
        <taxon>Bacteria</taxon>
        <taxon>Pseudomonadati</taxon>
        <taxon>Pseudomonadota</taxon>
        <taxon>Alphaproteobacteria</taxon>
        <taxon>Rickettsiales</taxon>
        <taxon>Anaplasmataceae</taxon>
        <taxon>Ehrlichia</taxon>
    </lineage>
</organism>
<accession>Q2GGX8</accession>
<sequence>MVDDKSYKTKSSSLNGLSEDANEKVSDVLHDVKTLAFSNINEDDDFRFLGKVKLEDLEVQESILELDGAFNKFLIEHSGEYSGVIQSHEYDYDASAGEVQNLDLDNFEIEESFLQKILDFFSELCEQNEDYIDFDYELDPLKRKRKKKKFILESIIEFLKRFLRSGRSLNLKELLDEQISELQEELVNELDPERRKLLQERLMLLTELRAQMIQYGIGSNLLFRFFLFASFVSSLIGLQQDTSSAKQYVKLAEVLGLSLHKGNEKVLDANSNSIVASQTLVVTPPLSFFVYGYTLDVFRGKINDVSYKLQDQYFFVRDASLQLGPQYGVQGIFFAVATIMNAIDQALRKVANAVKKAVDKLDIFEHSNKSSGLHDFDRVGQQSHSTIDYACTARMNFVQSTATDFQCTTGLLSSLNYHRELKFSCSGVYNNSYLDNISVVQCSIQSNTMIYRGH</sequence>